<gene>
    <name evidence="2" type="ORF">FLP23_03880</name>
</gene>
<dbReference type="SUPFAM" id="SSF54523">
    <property type="entry name" value="Pili subunits"/>
    <property type="match status" value="1"/>
</dbReference>
<dbReference type="InterPro" id="IPR045584">
    <property type="entry name" value="Pilin-like"/>
</dbReference>
<dbReference type="OrthoDB" id="5123990at2"/>
<proteinExistence type="predicted"/>
<evidence type="ECO:0000256" key="1">
    <source>
        <dbReference type="SAM" id="Phobius"/>
    </source>
</evidence>
<evidence type="ECO:0000313" key="2">
    <source>
        <dbReference type="EMBL" id="QEO09225.1"/>
    </source>
</evidence>
<dbReference type="EMBL" id="CP043504">
    <property type="protein sequence ID" value="QEO09225.1"/>
    <property type="molecule type" value="Genomic_DNA"/>
</dbReference>
<dbReference type="Proteomes" id="UP000322159">
    <property type="component" value="Chromosome"/>
</dbReference>
<keyword evidence="1" id="KW-1133">Transmembrane helix</keyword>
<dbReference type="KEGG" id="lyk:FLP23_03880"/>
<dbReference type="RefSeq" id="WP_149324655.1">
    <property type="nucleotide sequence ID" value="NZ_CP043504.1"/>
</dbReference>
<keyword evidence="1" id="KW-0812">Transmembrane</keyword>
<protein>
    <submittedName>
        <fullName evidence="2">Prepilin-type N-terminal cleavage/methylation domain-containing protein</fullName>
    </submittedName>
</protein>
<feature type="transmembrane region" description="Helical" evidence="1">
    <location>
        <begin position="21"/>
        <end position="40"/>
    </location>
</feature>
<dbReference type="AlphaFoldDB" id="A0A5C1Y7Q3"/>
<evidence type="ECO:0000313" key="3">
    <source>
        <dbReference type="Proteomes" id="UP000322159"/>
    </source>
</evidence>
<sequence length="143" mass="14771">MDAIRRRLAALNDEGMGLIEVMVAMFLLAIIALSLLPLLITGLKQAVENTTIAAATQLANDRIRVAQAASPDCADVTAAVNGTFETTDKRGVPLQAVTTVVGVCPAPGSADTLNVTTVVTRTDTNARLASATTLVLVTQAVTP</sequence>
<reference evidence="2 3" key="1">
    <citation type="submission" date="2019-09" db="EMBL/GenBank/DDBJ databases">
        <title>Genome sequencing of strain KACC 19322.</title>
        <authorList>
            <person name="Heo J."/>
            <person name="Kim S.-J."/>
            <person name="Kim J.-S."/>
            <person name="Hong S.-B."/>
            <person name="Kwon S.-W."/>
        </authorList>
    </citation>
    <scope>NUCLEOTIDE SEQUENCE [LARGE SCALE GENOMIC DNA]</scope>
    <source>
        <strain evidence="2 3">KACC 19322</strain>
    </source>
</reference>
<dbReference type="Pfam" id="PF07963">
    <property type="entry name" value="N_methyl"/>
    <property type="match status" value="1"/>
</dbReference>
<keyword evidence="1" id="KW-0472">Membrane</keyword>
<keyword evidence="3" id="KW-1185">Reference proteome</keyword>
<name>A0A5C1Y7Q3_9MICO</name>
<dbReference type="NCBIfam" id="TIGR02532">
    <property type="entry name" value="IV_pilin_GFxxxE"/>
    <property type="match status" value="1"/>
</dbReference>
<organism evidence="2 3">
    <name type="scientific">Protaetiibacter larvae</name>
    <dbReference type="NCBI Taxonomy" id="2592654"/>
    <lineage>
        <taxon>Bacteria</taxon>
        <taxon>Bacillati</taxon>
        <taxon>Actinomycetota</taxon>
        <taxon>Actinomycetes</taxon>
        <taxon>Micrococcales</taxon>
        <taxon>Microbacteriaceae</taxon>
        <taxon>Protaetiibacter</taxon>
    </lineage>
</organism>
<accession>A0A5C1Y7Q3</accession>
<dbReference type="InterPro" id="IPR012902">
    <property type="entry name" value="N_methyl_site"/>
</dbReference>